<evidence type="ECO:0000256" key="1">
    <source>
        <dbReference type="ARBA" id="ARBA00022490"/>
    </source>
</evidence>
<dbReference type="InterPro" id="IPR023620">
    <property type="entry name" value="SmpB"/>
</dbReference>
<organism evidence="5 6">
    <name type="scientific">Catenovulum adriaticum</name>
    <dbReference type="NCBI Taxonomy" id="2984846"/>
    <lineage>
        <taxon>Bacteria</taxon>
        <taxon>Pseudomonadati</taxon>
        <taxon>Pseudomonadota</taxon>
        <taxon>Gammaproteobacteria</taxon>
        <taxon>Alteromonadales</taxon>
        <taxon>Alteromonadaceae</taxon>
        <taxon>Catenovulum</taxon>
    </lineage>
</organism>
<reference evidence="5" key="1">
    <citation type="submission" date="2022-10" db="EMBL/GenBank/DDBJ databases">
        <title>Catenovulum adriacola sp. nov. isolated in the Harbour of Susak.</title>
        <authorList>
            <person name="Schoch T."/>
            <person name="Reich S.J."/>
            <person name="Stoeferle S."/>
            <person name="Flaiz M."/>
            <person name="Kazda M."/>
            <person name="Riedel C.U."/>
            <person name="Duerre P."/>
        </authorList>
    </citation>
    <scope>NUCLEOTIDE SEQUENCE</scope>
    <source>
        <strain evidence="5">TS8</strain>
    </source>
</reference>
<evidence type="ECO:0000313" key="5">
    <source>
        <dbReference type="EMBL" id="WAJ69630.1"/>
    </source>
</evidence>
<feature type="region of interest" description="Disordered" evidence="4">
    <location>
        <begin position="141"/>
        <end position="161"/>
    </location>
</feature>
<comment type="similarity">
    <text evidence="3">Belongs to the SmpB family.</text>
</comment>
<accession>A0ABY7AJX0</accession>
<dbReference type="HAMAP" id="MF_00023">
    <property type="entry name" value="SmpB"/>
    <property type="match status" value="1"/>
</dbReference>
<comment type="function">
    <text evidence="3">Required for rescue of stalled ribosomes mediated by trans-translation. Binds to transfer-messenger RNA (tmRNA), required for stable association of tmRNA with ribosomes. tmRNA and SmpB together mimic tRNA shape, replacing the anticodon stem-loop with SmpB. tmRNA is encoded by the ssrA gene; the 2 termini fold to resemble tRNA(Ala) and it encodes a 'tag peptide', a short internal open reading frame. During trans-translation Ala-aminoacylated tmRNA acts like a tRNA, entering the A-site of stalled ribosomes, displacing the stalled mRNA. The ribosome then switches to translate the ORF on the tmRNA; the nascent peptide is terminated with the 'tag peptide' encoded by the tmRNA and targeted for degradation. The ribosome is freed to recommence translation, which seems to be the essential function of trans-translation.</text>
</comment>
<dbReference type="InterPro" id="IPR000037">
    <property type="entry name" value="SsrA-bd_prot"/>
</dbReference>
<evidence type="ECO:0000313" key="6">
    <source>
        <dbReference type="Proteomes" id="UP001163726"/>
    </source>
</evidence>
<keyword evidence="2 3" id="KW-0694">RNA-binding</keyword>
<dbReference type="PANTHER" id="PTHR30308:SF2">
    <property type="entry name" value="SSRA-BINDING PROTEIN"/>
    <property type="match status" value="1"/>
</dbReference>
<evidence type="ECO:0000256" key="2">
    <source>
        <dbReference type="ARBA" id="ARBA00022884"/>
    </source>
</evidence>
<evidence type="ECO:0000256" key="4">
    <source>
        <dbReference type="SAM" id="MobiDB-lite"/>
    </source>
</evidence>
<dbReference type="EMBL" id="CP109965">
    <property type="protein sequence ID" value="WAJ69630.1"/>
    <property type="molecule type" value="Genomic_DNA"/>
</dbReference>
<dbReference type="Proteomes" id="UP001163726">
    <property type="component" value="Chromosome"/>
</dbReference>
<dbReference type="SUPFAM" id="SSF74982">
    <property type="entry name" value="Small protein B (SmpB)"/>
    <property type="match status" value="1"/>
</dbReference>
<proteinExistence type="inferred from homology"/>
<protein>
    <recommendedName>
        <fullName evidence="3">SsrA-binding protein</fullName>
    </recommendedName>
    <alternativeName>
        <fullName evidence="3">Small protein B</fullName>
    </alternativeName>
</protein>
<gene>
    <name evidence="3 5" type="primary">smpB</name>
    <name evidence="5" type="ORF">OLW01_10725</name>
</gene>
<comment type="subcellular location">
    <subcellularLocation>
        <location evidence="3">Cytoplasm</location>
    </subcellularLocation>
    <text evidence="3">The tmRNA-SmpB complex associates with stalled 70S ribosomes.</text>
</comment>
<dbReference type="PROSITE" id="PS01317">
    <property type="entry name" value="SSRP"/>
    <property type="match status" value="1"/>
</dbReference>
<dbReference type="PANTHER" id="PTHR30308">
    <property type="entry name" value="TMRNA-BINDING COMPONENT OF TRANS-TRANSLATION TAGGING COMPLEX"/>
    <property type="match status" value="1"/>
</dbReference>
<dbReference type="NCBIfam" id="NF003843">
    <property type="entry name" value="PRK05422.1"/>
    <property type="match status" value="1"/>
</dbReference>
<dbReference type="Pfam" id="PF01668">
    <property type="entry name" value="SmpB"/>
    <property type="match status" value="1"/>
</dbReference>
<dbReference type="NCBIfam" id="TIGR00086">
    <property type="entry name" value="smpB"/>
    <property type="match status" value="1"/>
</dbReference>
<keyword evidence="1 3" id="KW-0963">Cytoplasm</keyword>
<dbReference type="InterPro" id="IPR020081">
    <property type="entry name" value="SsrA-bd_prot_CS"/>
</dbReference>
<dbReference type="RefSeq" id="WP_268073914.1">
    <property type="nucleotide sequence ID" value="NZ_CP109965.1"/>
</dbReference>
<evidence type="ECO:0000256" key="3">
    <source>
        <dbReference type="HAMAP-Rule" id="MF_00023"/>
    </source>
</evidence>
<name>A0ABY7AJX0_9ALTE</name>
<sequence length="161" mass="18820">MAKTKKKNGNNSNLIAQNKKAKHEFFLEDNFEAGMELQGWEVKSIREGKVNISECYVIIQNNEAFLVGSRITPLNSASTHVVADPVRPRKLLLNRKQIDNLIGARDRDGYSMVATRMYWKRCWVKLEVRLAKGKKMHDKRSDIKDKDWARQKERMMKTKLR</sequence>
<keyword evidence="6" id="KW-1185">Reference proteome</keyword>
<dbReference type="Gene3D" id="2.40.280.10">
    <property type="match status" value="1"/>
</dbReference>
<dbReference type="CDD" id="cd09294">
    <property type="entry name" value="SmpB"/>
    <property type="match status" value="1"/>
</dbReference>